<reference evidence="11" key="1">
    <citation type="submission" date="2016-04" db="EMBL/GenBank/DDBJ databases">
        <authorList>
            <person name="Evans L.H."/>
            <person name="Alamgir A."/>
            <person name="Owens N."/>
            <person name="Weber N.D."/>
            <person name="Virtaneva K."/>
            <person name="Barbian K."/>
            <person name="Babar A."/>
            <person name="Rosenke K."/>
        </authorList>
    </citation>
    <scope>NUCLEOTIDE SEQUENCE [LARGE SCALE GENOMIC DNA]</scope>
    <source>
        <strain evidence="11">RUTW2-3</strain>
    </source>
</reference>
<dbReference type="GO" id="GO:0042907">
    <property type="term" value="F:xanthine transmembrane transporter activity"/>
    <property type="evidence" value="ECO:0007669"/>
    <property type="project" value="TreeGrafter"/>
</dbReference>
<evidence type="ECO:0000256" key="1">
    <source>
        <dbReference type="ARBA" id="ARBA00004651"/>
    </source>
</evidence>
<evidence type="ECO:0000256" key="7">
    <source>
        <dbReference type="ARBA" id="ARBA00022989"/>
    </source>
</evidence>
<evidence type="ECO:0000256" key="3">
    <source>
        <dbReference type="ARBA" id="ARBA00022448"/>
    </source>
</evidence>
<dbReference type="PROSITE" id="PS01116">
    <property type="entry name" value="XANTH_URACIL_PERMASE"/>
    <property type="match status" value="1"/>
</dbReference>
<evidence type="ECO:0000313" key="13">
    <source>
        <dbReference type="Proteomes" id="UP000053171"/>
    </source>
</evidence>
<feature type="transmembrane region" description="Helical" evidence="9">
    <location>
        <begin position="21"/>
        <end position="44"/>
    </location>
</feature>
<dbReference type="InterPro" id="IPR036778">
    <property type="entry name" value="OHCU_decarboxylase_sf"/>
</dbReference>
<evidence type="ECO:0000256" key="4">
    <source>
        <dbReference type="ARBA" id="ARBA00022475"/>
    </source>
</evidence>
<evidence type="ECO:0000259" key="10">
    <source>
        <dbReference type="Pfam" id="PF09349"/>
    </source>
</evidence>
<feature type="transmembrane region" description="Helical" evidence="9">
    <location>
        <begin position="357"/>
        <end position="374"/>
    </location>
</feature>
<comment type="subcellular location">
    <subcellularLocation>
        <location evidence="1">Cell membrane</location>
        <topology evidence="1">Multi-pass membrane protein</topology>
    </subcellularLocation>
</comment>
<dbReference type="EMBL" id="CP065738">
    <property type="protein sequence ID" value="QPT53537.1"/>
    <property type="molecule type" value="Genomic_DNA"/>
</dbReference>
<dbReference type="EMBL" id="LJBJ02000010">
    <property type="protein sequence ID" value="OAX51882.1"/>
    <property type="molecule type" value="Genomic_DNA"/>
</dbReference>
<feature type="transmembrane region" description="Helical" evidence="9">
    <location>
        <begin position="178"/>
        <end position="194"/>
    </location>
</feature>
<dbReference type="NCBIfam" id="TIGR03173">
    <property type="entry name" value="pbuX"/>
    <property type="match status" value="1"/>
</dbReference>
<protein>
    <submittedName>
        <fullName evidence="12">Purine/pyrimidine permease</fullName>
    </submittedName>
    <submittedName>
        <fullName evidence="11">Uracil-xanthine permease</fullName>
    </submittedName>
</protein>
<reference evidence="13" key="2">
    <citation type="submission" date="2016-04" db="EMBL/GenBank/DDBJ databases">
        <authorList>
            <person name="Waterworth S."/>
            <person name="Matcher G."/>
        </authorList>
    </citation>
    <scope>NUCLEOTIDE SEQUENCE [LARGE SCALE GENOMIC DNA]</scope>
    <source>
        <strain evidence="13">RuSp02-3</strain>
    </source>
</reference>
<dbReference type="PATRIC" id="fig|37923.10.peg.1304"/>
<dbReference type="KEGG" id="rkr:I6G21_09840"/>
<dbReference type="Proteomes" id="UP000053171">
    <property type="component" value="Unassembled WGS sequence"/>
</dbReference>
<keyword evidence="7 9" id="KW-1133">Transmembrane helix</keyword>
<evidence type="ECO:0000256" key="9">
    <source>
        <dbReference type="SAM" id="Phobius"/>
    </source>
</evidence>
<proteinExistence type="inferred from homology"/>
<evidence type="ECO:0000313" key="11">
    <source>
        <dbReference type="EMBL" id="OAX51882.1"/>
    </source>
</evidence>
<feature type="transmembrane region" description="Helical" evidence="9">
    <location>
        <begin position="118"/>
        <end position="137"/>
    </location>
</feature>
<feature type="transmembrane region" description="Helical" evidence="9">
    <location>
        <begin position="328"/>
        <end position="351"/>
    </location>
</feature>
<dbReference type="NCBIfam" id="TIGR00801">
    <property type="entry name" value="ncs2"/>
    <property type="match status" value="1"/>
</dbReference>
<evidence type="ECO:0000313" key="14">
    <source>
        <dbReference type="Proteomes" id="UP000594975"/>
    </source>
</evidence>
<dbReference type="AlphaFoldDB" id="A0A147E6C2"/>
<keyword evidence="5" id="KW-0659">Purine metabolism</keyword>
<dbReference type="InterPro" id="IPR017588">
    <property type="entry name" value="UacT-like"/>
</dbReference>
<dbReference type="InterPro" id="IPR018020">
    <property type="entry name" value="OHCU_decarboxylase"/>
</dbReference>
<feature type="transmembrane region" description="Helical" evidence="9">
    <location>
        <begin position="87"/>
        <end position="106"/>
    </location>
</feature>
<keyword evidence="3" id="KW-0813">Transport</keyword>
<keyword evidence="4" id="KW-1003">Cell membrane</keyword>
<feature type="transmembrane region" description="Helical" evidence="9">
    <location>
        <begin position="241"/>
        <end position="262"/>
    </location>
</feature>
<sequence length="641" mass="68067">MSLPASAPVRHPVDRVPPFPRLAALGVQHVLAFYAGAVIVPLLIAQSLHLDAATTIHLINADLLTCGLATLIQSVGLGRRVGVRLPIIQGVTTTAVAPIIAIGLGATDGRGGVEGLPMIYGAVIVSGLFTFFAAPVFSRLLRFFPPVVTGSVLLCMGTSLLAVSANDVVDHAQDAPDARAIAYAAGTLLVIVLVQRFFHGFLGTLAVLIGLVAGTAVALLLGDAHLDEVGRADALGITTPFYFGIPQFSVSAILMMVIVMMITMVETTGDVFATGEIVKKRIRAKDVTAAIRADGVSTTLGGVLNSFPYTCFAQNVGLVRITGVKSRWVAAAAAVLMIVLGLLPKAGAVVASIPSPVLGAASLALFANVAWVGMQTIGRADMSDNRNAVIVTTALSLAMLVTFKPEIAQVLPSWAQILLSSGMIAGSITAIVLNLLFFHVGRQSGGLIARSPEGEGLTLEQINALDREGFVRALGELFNRETWPLEQAWESRPFADVAALREAIQVAVLTAPRQRREALIHDYPDMAQLITAPEEEHARISRDRGSLGLEDLDDAQLAALQELAAQYRERFGMPWVAYLSTTDSVDRVLRSGVRRLANSAAQEHRVALTQIVEIANDRFDALLAGANPVRASWDRKFTELD</sequence>
<dbReference type="Pfam" id="PF00860">
    <property type="entry name" value="Xan_ur_permease"/>
    <property type="match status" value="1"/>
</dbReference>
<dbReference type="Pfam" id="PF09349">
    <property type="entry name" value="OHCU_decarbox"/>
    <property type="match status" value="1"/>
</dbReference>
<dbReference type="InterPro" id="IPR006043">
    <property type="entry name" value="NCS2"/>
</dbReference>
<gene>
    <name evidence="11" type="ORF">AN277_0205995</name>
    <name evidence="12" type="ORF">I6G21_09840</name>
</gene>
<evidence type="ECO:0000256" key="5">
    <source>
        <dbReference type="ARBA" id="ARBA00022631"/>
    </source>
</evidence>
<dbReference type="PANTHER" id="PTHR42810">
    <property type="entry name" value="PURINE PERMEASE C1399.01C-RELATED"/>
    <property type="match status" value="1"/>
</dbReference>
<feature type="transmembrane region" description="Helical" evidence="9">
    <location>
        <begin position="144"/>
        <end position="166"/>
    </location>
</feature>
<feature type="transmembrane region" description="Helical" evidence="9">
    <location>
        <begin position="201"/>
        <end position="221"/>
    </location>
</feature>
<dbReference type="GO" id="GO:0005886">
    <property type="term" value="C:plasma membrane"/>
    <property type="evidence" value="ECO:0007669"/>
    <property type="project" value="UniProtKB-SubCell"/>
</dbReference>
<comment type="similarity">
    <text evidence="2">Belongs to the nucleobase:cation symporter-2 (NCS2) (TC 2.A.40) family.</text>
</comment>
<feature type="domain" description="Oxo-4-hydroxy-4-carboxy-5-ureidoimidazoline decarboxylase" evidence="10">
    <location>
        <begin position="463"/>
        <end position="619"/>
    </location>
</feature>
<evidence type="ECO:0000256" key="6">
    <source>
        <dbReference type="ARBA" id="ARBA00022692"/>
    </source>
</evidence>
<evidence type="ECO:0000313" key="12">
    <source>
        <dbReference type="EMBL" id="QPT53537.1"/>
    </source>
</evidence>
<organism evidence="11 13">
    <name type="scientific">Rothia kristinae</name>
    <dbReference type="NCBI Taxonomy" id="37923"/>
    <lineage>
        <taxon>Bacteria</taxon>
        <taxon>Bacillati</taxon>
        <taxon>Actinomycetota</taxon>
        <taxon>Actinomycetes</taxon>
        <taxon>Micrococcales</taxon>
        <taxon>Micrococcaceae</taxon>
        <taxon>Rothia</taxon>
    </lineage>
</organism>
<evidence type="ECO:0000256" key="8">
    <source>
        <dbReference type="ARBA" id="ARBA00023136"/>
    </source>
</evidence>
<dbReference type="PANTHER" id="PTHR42810:SF4">
    <property type="entry name" value="URIC ACID TRANSPORTER UACT"/>
    <property type="match status" value="1"/>
</dbReference>
<reference evidence="12 14" key="4">
    <citation type="submission" date="2020-12" db="EMBL/GenBank/DDBJ databases">
        <title>FDA dAtabase for Regulatory Grade micrObial Sequences (FDA-ARGOS): Supporting development and validation of Infectious Disease Dx tests.</title>
        <authorList>
            <person name="Sproer C."/>
            <person name="Gronow S."/>
            <person name="Severitt S."/>
            <person name="Schroder I."/>
            <person name="Tallon L."/>
            <person name="Sadzewicz L."/>
            <person name="Zhao X."/>
            <person name="Boylan J."/>
            <person name="Ott S."/>
            <person name="Bowen H."/>
            <person name="Vavikolanu K."/>
            <person name="Mehta A."/>
            <person name="Aluvathingal J."/>
            <person name="Nadendla S."/>
            <person name="Lowell S."/>
            <person name="Myers T."/>
            <person name="Yan Y."/>
            <person name="Sichtig H."/>
        </authorList>
    </citation>
    <scope>NUCLEOTIDE SEQUENCE [LARGE SCALE GENOMIC DNA]</scope>
    <source>
        <strain evidence="12 14">FDAARGOS_864</strain>
    </source>
</reference>
<keyword evidence="6 9" id="KW-0812">Transmembrane</keyword>
<dbReference type="SUPFAM" id="SSF158694">
    <property type="entry name" value="UraD-Like"/>
    <property type="match status" value="1"/>
</dbReference>
<keyword evidence="8 9" id="KW-0472">Membrane</keyword>
<dbReference type="Proteomes" id="UP000594975">
    <property type="component" value="Chromosome"/>
</dbReference>
<dbReference type="InterPro" id="IPR006042">
    <property type="entry name" value="Xan_ur_permease"/>
</dbReference>
<dbReference type="NCBIfam" id="NF037981">
    <property type="entry name" value="NCS2_1"/>
    <property type="match status" value="1"/>
</dbReference>
<dbReference type="GO" id="GO:0006144">
    <property type="term" value="P:purine nucleobase metabolic process"/>
    <property type="evidence" value="ECO:0007669"/>
    <property type="project" value="UniProtKB-KW"/>
</dbReference>
<evidence type="ECO:0000256" key="2">
    <source>
        <dbReference type="ARBA" id="ARBA00008821"/>
    </source>
</evidence>
<accession>A0A147E6C2</accession>
<dbReference type="Gene3D" id="1.10.3330.10">
    <property type="entry name" value="Oxo-4-hydroxy-4-carboxy-5-ureidoimidazoline decarboxylase"/>
    <property type="match status" value="1"/>
</dbReference>
<name>A0A147E6C2_9MICC</name>
<reference evidence="11 13" key="3">
    <citation type="submission" date="2016-06" db="EMBL/GenBank/DDBJ databases">
        <title>Identification of putative biosynthetic pathways for the production of bioactive secondary metabolites by the marine actinomycete Kocuria kristinae RUTW2-3.</title>
        <authorList>
            <person name="Waterworth S.C."/>
            <person name="Walmsley T.A."/>
            <person name="Matongo T."/>
            <person name="Davies-Coleman M.T."/>
            <person name="Dorrington R.A."/>
        </authorList>
    </citation>
    <scope>NUCLEOTIDE SEQUENCE [LARGE SCALE GENOMIC DNA]</scope>
    <source>
        <strain evidence="13">RuSp02-3</strain>
        <strain evidence="11">RUTW2-3</strain>
    </source>
</reference>
<dbReference type="GeneID" id="61263696"/>
<dbReference type="RefSeq" id="WP_058730256.1">
    <property type="nucleotide sequence ID" value="NZ_CP065738.1"/>
</dbReference>
<feature type="transmembrane region" description="Helical" evidence="9">
    <location>
        <begin position="415"/>
        <end position="438"/>
    </location>
</feature>
<feature type="transmembrane region" description="Helical" evidence="9">
    <location>
        <begin position="56"/>
        <end position="75"/>
    </location>
</feature>
<keyword evidence="13" id="KW-1185">Reference proteome</keyword>
<feature type="transmembrane region" description="Helical" evidence="9">
    <location>
        <begin position="386"/>
        <end position="403"/>
    </location>
</feature>